<dbReference type="AlphaFoldDB" id="A0A1L9RV67"/>
<feature type="region of interest" description="Disordered" evidence="1">
    <location>
        <begin position="92"/>
        <end position="122"/>
    </location>
</feature>
<sequence length="122" mass="12891">MSSAGTSVPPRGGVGTQSTPANNVDSGSPPKSSSHDYQKQGQQGSGSSLDHLTNPGQKAFFGNYSGLQEQKAAAEAHVQDRYDAVGEIEQRETNPDPNFMYKRPGDNGTLPGWETIKGLAGR</sequence>
<dbReference type="RefSeq" id="XP_040692492.1">
    <property type="nucleotide sequence ID" value="XM_040830331.1"/>
</dbReference>
<evidence type="ECO:0000313" key="2">
    <source>
        <dbReference type="EMBL" id="OJJ38816.1"/>
    </source>
</evidence>
<feature type="compositionally biased region" description="Polar residues" evidence="1">
    <location>
        <begin position="16"/>
        <end position="32"/>
    </location>
</feature>
<feature type="region of interest" description="Disordered" evidence="1">
    <location>
        <begin position="1"/>
        <end position="62"/>
    </location>
</feature>
<reference evidence="3" key="1">
    <citation type="journal article" date="2017" name="Genome Biol.">
        <title>Comparative genomics reveals high biological diversity and specific adaptations in the industrially and medically important fungal genus Aspergillus.</title>
        <authorList>
            <person name="de Vries R.P."/>
            <person name="Riley R."/>
            <person name="Wiebenga A."/>
            <person name="Aguilar-Osorio G."/>
            <person name="Amillis S."/>
            <person name="Uchima C.A."/>
            <person name="Anderluh G."/>
            <person name="Asadollahi M."/>
            <person name="Askin M."/>
            <person name="Barry K."/>
            <person name="Battaglia E."/>
            <person name="Bayram O."/>
            <person name="Benocci T."/>
            <person name="Braus-Stromeyer S.A."/>
            <person name="Caldana C."/>
            <person name="Canovas D."/>
            <person name="Cerqueira G.C."/>
            <person name="Chen F."/>
            <person name="Chen W."/>
            <person name="Choi C."/>
            <person name="Clum A."/>
            <person name="Dos Santos R.A."/>
            <person name="Damasio A.R."/>
            <person name="Diallinas G."/>
            <person name="Emri T."/>
            <person name="Fekete E."/>
            <person name="Flipphi M."/>
            <person name="Freyberg S."/>
            <person name="Gallo A."/>
            <person name="Gournas C."/>
            <person name="Habgood R."/>
            <person name="Hainaut M."/>
            <person name="Harispe M.L."/>
            <person name="Henrissat B."/>
            <person name="Hilden K.S."/>
            <person name="Hope R."/>
            <person name="Hossain A."/>
            <person name="Karabika E."/>
            <person name="Karaffa L."/>
            <person name="Karanyi Z."/>
            <person name="Krasevec N."/>
            <person name="Kuo A."/>
            <person name="Kusch H."/>
            <person name="LaButti K."/>
            <person name="Lagendijk E.L."/>
            <person name="Lapidus A."/>
            <person name="Levasseur A."/>
            <person name="Lindquist E."/>
            <person name="Lipzen A."/>
            <person name="Logrieco A.F."/>
            <person name="MacCabe A."/>
            <person name="Maekelae M.R."/>
            <person name="Malavazi I."/>
            <person name="Melin P."/>
            <person name="Meyer V."/>
            <person name="Mielnichuk N."/>
            <person name="Miskei M."/>
            <person name="Molnar A.P."/>
            <person name="Mule G."/>
            <person name="Ngan C.Y."/>
            <person name="Orejas M."/>
            <person name="Orosz E."/>
            <person name="Ouedraogo J.P."/>
            <person name="Overkamp K.M."/>
            <person name="Park H.-S."/>
            <person name="Perrone G."/>
            <person name="Piumi F."/>
            <person name="Punt P.J."/>
            <person name="Ram A.F."/>
            <person name="Ramon A."/>
            <person name="Rauscher S."/>
            <person name="Record E."/>
            <person name="Riano-Pachon D.M."/>
            <person name="Robert V."/>
            <person name="Roehrig J."/>
            <person name="Ruller R."/>
            <person name="Salamov A."/>
            <person name="Salih N.S."/>
            <person name="Samson R.A."/>
            <person name="Sandor E."/>
            <person name="Sanguinetti M."/>
            <person name="Schuetze T."/>
            <person name="Sepcic K."/>
            <person name="Shelest E."/>
            <person name="Sherlock G."/>
            <person name="Sophianopoulou V."/>
            <person name="Squina F.M."/>
            <person name="Sun H."/>
            <person name="Susca A."/>
            <person name="Todd R.B."/>
            <person name="Tsang A."/>
            <person name="Unkles S.E."/>
            <person name="van de Wiele N."/>
            <person name="van Rossen-Uffink D."/>
            <person name="Oliveira J.V."/>
            <person name="Vesth T.C."/>
            <person name="Visser J."/>
            <person name="Yu J.-H."/>
            <person name="Zhou M."/>
            <person name="Andersen M.R."/>
            <person name="Archer D.B."/>
            <person name="Baker S.E."/>
            <person name="Benoit I."/>
            <person name="Brakhage A.A."/>
            <person name="Braus G.H."/>
            <person name="Fischer R."/>
            <person name="Frisvad J.C."/>
            <person name="Goldman G.H."/>
            <person name="Houbraken J."/>
            <person name="Oakley B."/>
            <person name="Pocsi I."/>
            <person name="Scazzocchio C."/>
            <person name="Seiboth B."/>
            <person name="vanKuyk P.A."/>
            <person name="Wortman J."/>
            <person name="Dyer P.S."/>
            <person name="Grigoriev I.V."/>
        </authorList>
    </citation>
    <scope>NUCLEOTIDE SEQUENCE [LARGE SCALE GENOMIC DNA]</scope>
    <source>
        <strain evidence="3">DTO 134E9</strain>
    </source>
</reference>
<dbReference type="Proteomes" id="UP000184383">
    <property type="component" value="Unassembled WGS sequence"/>
</dbReference>
<keyword evidence="3" id="KW-1185">Reference proteome</keyword>
<name>A0A1L9RV67_ASPWE</name>
<evidence type="ECO:0000313" key="3">
    <source>
        <dbReference type="Proteomes" id="UP000184383"/>
    </source>
</evidence>
<dbReference type="GeneID" id="63746179"/>
<dbReference type="OrthoDB" id="4504900at2759"/>
<dbReference type="EMBL" id="KV878210">
    <property type="protein sequence ID" value="OJJ38816.1"/>
    <property type="molecule type" value="Genomic_DNA"/>
</dbReference>
<organism evidence="2 3">
    <name type="scientific">Aspergillus wentii DTO 134E9</name>
    <dbReference type="NCBI Taxonomy" id="1073089"/>
    <lineage>
        <taxon>Eukaryota</taxon>
        <taxon>Fungi</taxon>
        <taxon>Dikarya</taxon>
        <taxon>Ascomycota</taxon>
        <taxon>Pezizomycotina</taxon>
        <taxon>Eurotiomycetes</taxon>
        <taxon>Eurotiomycetidae</taxon>
        <taxon>Eurotiales</taxon>
        <taxon>Aspergillaceae</taxon>
        <taxon>Aspergillus</taxon>
        <taxon>Aspergillus subgen. Cremei</taxon>
    </lineage>
</organism>
<gene>
    <name evidence="2" type="ORF">ASPWEDRAFT_168696</name>
</gene>
<evidence type="ECO:0000256" key="1">
    <source>
        <dbReference type="SAM" id="MobiDB-lite"/>
    </source>
</evidence>
<protein>
    <submittedName>
        <fullName evidence="2">Uncharacterized protein</fullName>
    </submittedName>
</protein>
<dbReference type="VEuPathDB" id="FungiDB:ASPWEDRAFT_168696"/>
<accession>A0A1L9RV67</accession>
<proteinExistence type="predicted"/>